<protein>
    <recommendedName>
        <fullName evidence="3">DUF4303 domain-containing protein</fullName>
    </recommendedName>
</protein>
<dbReference type="EMBL" id="VFWZ01000002">
    <property type="protein sequence ID" value="TPN88004.1"/>
    <property type="molecule type" value="Genomic_DNA"/>
</dbReference>
<comment type="caution">
    <text evidence="1">The sequence shown here is derived from an EMBL/GenBank/DDBJ whole genome shotgun (WGS) entry which is preliminary data.</text>
</comment>
<organism evidence="1 2">
    <name type="scientific">Aquimarina algicola</name>
    <dbReference type="NCBI Taxonomy" id="2589995"/>
    <lineage>
        <taxon>Bacteria</taxon>
        <taxon>Pseudomonadati</taxon>
        <taxon>Bacteroidota</taxon>
        <taxon>Flavobacteriia</taxon>
        <taxon>Flavobacteriales</taxon>
        <taxon>Flavobacteriaceae</taxon>
        <taxon>Aquimarina</taxon>
    </lineage>
</organism>
<keyword evidence="2" id="KW-1185">Reference proteome</keyword>
<evidence type="ECO:0000313" key="1">
    <source>
        <dbReference type="EMBL" id="TPN88004.1"/>
    </source>
</evidence>
<name>A0A504JBI2_9FLAO</name>
<reference evidence="1 2" key="1">
    <citation type="submission" date="2019-06" db="EMBL/GenBank/DDBJ databases">
        <authorList>
            <person name="Meng X."/>
        </authorList>
    </citation>
    <scope>NUCLEOTIDE SEQUENCE [LARGE SCALE GENOMIC DNA]</scope>
    <source>
        <strain evidence="1 2">M625</strain>
    </source>
</reference>
<proteinExistence type="predicted"/>
<accession>A0A504JBI2</accession>
<gene>
    <name evidence="1" type="ORF">FHK87_10555</name>
</gene>
<evidence type="ECO:0000313" key="2">
    <source>
        <dbReference type="Proteomes" id="UP000315540"/>
    </source>
</evidence>
<evidence type="ECO:0008006" key="3">
    <source>
        <dbReference type="Google" id="ProtNLM"/>
    </source>
</evidence>
<sequence>MKWTEFESQFDLRNLIKNLTLDCLDNFFKDHQDVKIIAFGADCSAAYGDVFISILTENGVENVPKWKEDWEWIAEWDFWDLNGGFDDNESYASMKEKLDELMYDLEIDVFEELEKNFMNSVCEILIGIKAKYDSLTEAELIIRDHGDMTEESRERIKNAIANSI</sequence>
<dbReference type="Proteomes" id="UP000315540">
    <property type="component" value="Unassembled WGS sequence"/>
</dbReference>
<dbReference type="RefSeq" id="WP_140592643.1">
    <property type="nucleotide sequence ID" value="NZ_VFWZ01000002.1"/>
</dbReference>
<dbReference type="AlphaFoldDB" id="A0A504JBI2"/>